<dbReference type="PANTHER" id="PTHR48022">
    <property type="entry name" value="PLASTIDIC GLUCOSE TRANSPORTER 4"/>
    <property type="match status" value="1"/>
</dbReference>
<name>A0ABQ3N9A2_9BACI</name>
<protein>
    <recommendedName>
        <fullName evidence="8">Major facilitator superfamily (MFS) profile domain-containing protein</fullName>
    </recommendedName>
</protein>
<evidence type="ECO:0000256" key="3">
    <source>
        <dbReference type="ARBA" id="ARBA00022989"/>
    </source>
</evidence>
<dbReference type="Pfam" id="PF00083">
    <property type="entry name" value="Sugar_tr"/>
    <property type="match status" value="1"/>
</dbReference>
<feature type="transmembrane region" description="Helical" evidence="5">
    <location>
        <begin position="57"/>
        <end position="78"/>
    </location>
</feature>
<evidence type="ECO:0000313" key="6">
    <source>
        <dbReference type="EMBL" id="GHI00807.1"/>
    </source>
</evidence>
<sequence>MAGRVNLSAIWLVSKGRIDEALEIMQKLFGSEVELEREEIKKTRYSKIFKKGYFKRMMFVGTIWACQVVPMFGLYTFGPQILGAFGLDAGKKAILGDVVISMFFLIGCIPAMFWLNSIGRRSLLIGSFAIMSISLAVLWIFPNMVGTAITVLGLVVSIAMAPETKVNVSSIKLCGF</sequence>
<evidence type="ECO:0000256" key="5">
    <source>
        <dbReference type="SAM" id="Phobius"/>
    </source>
</evidence>
<keyword evidence="2 5" id="KW-0812">Transmembrane</keyword>
<dbReference type="Gene3D" id="1.20.1250.20">
    <property type="entry name" value="MFS general substrate transporter like domains"/>
    <property type="match status" value="1"/>
</dbReference>
<dbReference type="RefSeq" id="WP_223282847.1">
    <property type="nucleotide sequence ID" value="NZ_BNDS01000028.1"/>
</dbReference>
<evidence type="ECO:0000256" key="2">
    <source>
        <dbReference type="ARBA" id="ARBA00022692"/>
    </source>
</evidence>
<dbReference type="EMBL" id="BNDS01000028">
    <property type="protein sequence ID" value="GHI00807.1"/>
    <property type="molecule type" value="Genomic_DNA"/>
</dbReference>
<comment type="caution">
    <text evidence="6">The sequence shown here is derived from an EMBL/GenBank/DDBJ whole genome shotgun (WGS) entry which is preliminary data.</text>
</comment>
<evidence type="ECO:0000256" key="1">
    <source>
        <dbReference type="ARBA" id="ARBA00004141"/>
    </source>
</evidence>
<keyword evidence="3 5" id="KW-1133">Transmembrane helix</keyword>
<proteinExistence type="predicted"/>
<reference evidence="6 7" key="1">
    <citation type="journal article" date="2022" name="Int. J. Syst. Evol. Microbiol.">
        <title>Neobacillus kokaensis sp. nov., isolated from soil.</title>
        <authorList>
            <person name="Yuki K."/>
            <person name="Matsubara H."/>
            <person name="Yamaguchi S."/>
        </authorList>
    </citation>
    <scope>NUCLEOTIDE SEQUENCE [LARGE SCALE GENOMIC DNA]</scope>
    <source>
        <strain evidence="6 7">LOB 377</strain>
    </source>
</reference>
<dbReference type="InterPro" id="IPR036259">
    <property type="entry name" value="MFS_trans_sf"/>
</dbReference>
<keyword evidence="7" id="KW-1185">Reference proteome</keyword>
<organism evidence="6 7">
    <name type="scientific">Neobacillus kokaensis</name>
    <dbReference type="NCBI Taxonomy" id="2759023"/>
    <lineage>
        <taxon>Bacteria</taxon>
        <taxon>Bacillati</taxon>
        <taxon>Bacillota</taxon>
        <taxon>Bacilli</taxon>
        <taxon>Bacillales</taxon>
        <taxon>Bacillaceae</taxon>
        <taxon>Neobacillus</taxon>
    </lineage>
</organism>
<evidence type="ECO:0000256" key="4">
    <source>
        <dbReference type="ARBA" id="ARBA00023136"/>
    </source>
</evidence>
<dbReference type="Proteomes" id="UP000637074">
    <property type="component" value="Unassembled WGS sequence"/>
</dbReference>
<accession>A0ABQ3N9A2</accession>
<feature type="transmembrane region" description="Helical" evidence="5">
    <location>
        <begin position="122"/>
        <end position="141"/>
    </location>
</feature>
<gene>
    <name evidence="6" type="ORF">AM1BK_43490</name>
</gene>
<dbReference type="InterPro" id="IPR005828">
    <property type="entry name" value="MFS_sugar_transport-like"/>
</dbReference>
<evidence type="ECO:0008006" key="8">
    <source>
        <dbReference type="Google" id="ProtNLM"/>
    </source>
</evidence>
<feature type="transmembrane region" description="Helical" evidence="5">
    <location>
        <begin position="147"/>
        <end position="163"/>
    </location>
</feature>
<feature type="transmembrane region" description="Helical" evidence="5">
    <location>
        <begin position="98"/>
        <end position="115"/>
    </location>
</feature>
<evidence type="ECO:0000313" key="7">
    <source>
        <dbReference type="Proteomes" id="UP000637074"/>
    </source>
</evidence>
<dbReference type="SUPFAM" id="SSF103473">
    <property type="entry name" value="MFS general substrate transporter"/>
    <property type="match status" value="1"/>
</dbReference>
<dbReference type="PANTHER" id="PTHR48022:SF2">
    <property type="entry name" value="PLASTIDIC GLUCOSE TRANSPORTER 4"/>
    <property type="match status" value="1"/>
</dbReference>
<comment type="subcellular location">
    <subcellularLocation>
        <location evidence="1">Membrane</location>
        <topology evidence="1">Multi-pass membrane protein</topology>
    </subcellularLocation>
</comment>
<keyword evidence="4 5" id="KW-0472">Membrane</keyword>
<dbReference type="InterPro" id="IPR050360">
    <property type="entry name" value="MFS_Sugar_Transporters"/>
</dbReference>